<organism evidence="1 2">
    <name type="scientific">Russula earlei</name>
    <dbReference type="NCBI Taxonomy" id="71964"/>
    <lineage>
        <taxon>Eukaryota</taxon>
        <taxon>Fungi</taxon>
        <taxon>Dikarya</taxon>
        <taxon>Basidiomycota</taxon>
        <taxon>Agaricomycotina</taxon>
        <taxon>Agaricomycetes</taxon>
        <taxon>Russulales</taxon>
        <taxon>Russulaceae</taxon>
        <taxon>Russula</taxon>
    </lineage>
</organism>
<accession>A0ACC0U8J8</accession>
<dbReference type="Proteomes" id="UP001207468">
    <property type="component" value="Unassembled WGS sequence"/>
</dbReference>
<name>A0ACC0U8J8_9AGAM</name>
<evidence type="ECO:0000313" key="1">
    <source>
        <dbReference type="EMBL" id="KAI9508025.1"/>
    </source>
</evidence>
<dbReference type="EMBL" id="JAGFNK010000103">
    <property type="protein sequence ID" value="KAI9508025.1"/>
    <property type="molecule type" value="Genomic_DNA"/>
</dbReference>
<evidence type="ECO:0000313" key="2">
    <source>
        <dbReference type="Proteomes" id="UP001207468"/>
    </source>
</evidence>
<comment type="caution">
    <text evidence="1">The sequence shown here is derived from an EMBL/GenBank/DDBJ whole genome shotgun (WGS) entry which is preliminary data.</text>
</comment>
<proteinExistence type="predicted"/>
<reference evidence="1" key="1">
    <citation type="submission" date="2021-03" db="EMBL/GenBank/DDBJ databases">
        <title>Evolutionary priming and transition to the ectomycorrhizal habit in an iconic lineage of mushroom-forming fungi: is preadaptation a requirement?</title>
        <authorList>
            <consortium name="DOE Joint Genome Institute"/>
            <person name="Looney B.P."/>
            <person name="Miyauchi S."/>
            <person name="Morin E."/>
            <person name="Drula E."/>
            <person name="Courty P.E."/>
            <person name="Chicoki N."/>
            <person name="Fauchery L."/>
            <person name="Kohler A."/>
            <person name="Kuo A."/>
            <person name="LaButti K."/>
            <person name="Pangilinan J."/>
            <person name="Lipzen A."/>
            <person name="Riley R."/>
            <person name="Andreopoulos W."/>
            <person name="He G."/>
            <person name="Johnson J."/>
            <person name="Barry K.W."/>
            <person name="Grigoriev I.V."/>
            <person name="Nagy L."/>
            <person name="Hibbett D."/>
            <person name="Henrissat B."/>
            <person name="Matheny P.B."/>
            <person name="Labbe J."/>
            <person name="Martin A.F."/>
        </authorList>
    </citation>
    <scope>NUCLEOTIDE SEQUENCE</scope>
    <source>
        <strain evidence="1">BPL698</strain>
    </source>
</reference>
<protein>
    <submittedName>
        <fullName evidence="1">Amidohydrolase 3</fullName>
    </submittedName>
</protein>
<gene>
    <name evidence="1" type="ORF">F5148DRAFT_1014238</name>
</gene>
<keyword evidence="2" id="KW-1185">Reference proteome</keyword>
<sequence length="555" mass="60670">MAANSHSKAYAISTPPGSVYIVDEGDSTADCILIENGTILSVGNVEQIRKFWSDHNPSMSLKMFQTPPGSIIVPGLADAHGHILAWGTKERLPLEGCASIDDVLLKIKLYLLGHPDILHDHARWIIGMGWDQTKWPGGKFPTADDLDREPLLCGRLVLLTRVDGHACCVSNAVLSKLPKLPDTVYGGLIVRNKAGNPTGVFVDNAMDLIDRPAPTESETLENFNLAMHDALRVGLTSIHDADSSASDIAFFKRMADEGRLPIKIYLMGNVPSDDYWGPQIPRLINYGLHKRLTVRSVKLYADGALGSWGAALIAPYSDKPDTRGLLRTPPETLHRLVEQFYEDDFQVNIHAIGDRANEVVLDIFEDILNKPGADVNKWRPRVEHAQVIQRSDLERIGRLGVIASVQPTHATSDMNYAETRLGPHRVKGAYAYQTLLQASPGKRLPLGSDFPIEGINPLLGFYAAVTRRSPQGTSPHGPGGWFPAETLTRTQALKGMTSDTAYAAFSEDSLGRLAPGFAADFVVLDRDILRIPSKEILDTRVLATVVDGQVAYGSL</sequence>